<name>A0ABT3K1H3_9PROT</name>
<organism evidence="1 2">
    <name type="scientific">Gluconacetobacter entanii</name>
    <dbReference type="NCBI Taxonomy" id="108528"/>
    <lineage>
        <taxon>Bacteria</taxon>
        <taxon>Pseudomonadati</taxon>
        <taxon>Pseudomonadota</taxon>
        <taxon>Alphaproteobacteria</taxon>
        <taxon>Acetobacterales</taxon>
        <taxon>Acetobacteraceae</taxon>
        <taxon>Gluconacetobacter</taxon>
    </lineage>
</organism>
<proteinExistence type="predicted"/>
<gene>
    <name evidence="1" type="ORF">NO263_01460</name>
</gene>
<evidence type="ECO:0000313" key="1">
    <source>
        <dbReference type="EMBL" id="MCW4589258.1"/>
    </source>
</evidence>
<evidence type="ECO:0000313" key="2">
    <source>
        <dbReference type="Proteomes" id="UP001526337"/>
    </source>
</evidence>
<reference evidence="1 2" key="1">
    <citation type="submission" date="2022-07" db="EMBL/GenBank/DDBJ databases">
        <title>Genome stability of Gluconacetobacter entanii AV429.</title>
        <authorList>
            <person name="Trcek J."/>
            <person name="Cepec E."/>
        </authorList>
    </citation>
    <scope>NUCLEOTIDE SEQUENCE [LARGE SCALE GENOMIC DNA]</scope>
    <source>
        <strain evidence="1 2">AV429_2022</strain>
    </source>
</reference>
<sequence length="281" mass="30458">MLFSLPWARHRGHNAALLRNRANEFVGACLCAVFAWCLTGPVHAQGDPQGLSANLPVRLKDAFVTPSGHVALQTAERVSIAGDGRYSARGGPAIKLGLPGRIELSFAPVRQFGDASSVHGNLAGAEVEWNFRQQGRYVPAMLISLIRQEPYGGGHQGPRDSVQFVATKSLGRSRQAPRVGIEIAWTRSFRVRPDERPKRWMVGMVSSHLIGPRTALVADVVRQQQTRQRRLSSFVDIGFNHILEPAVTISGGLGGGVASDRGAVRVFIGLKWTSGVIFQGL</sequence>
<accession>A0ABT3K1H3</accession>
<dbReference type="EMBL" id="JANGSQ010000069">
    <property type="protein sequence ID" value="MCW4589258.1"/>
    <property type="molecule type" value="Genomic_DNA"/>
</dbReference>
<evidence type="ECO:0008006" key="3">
    <source>
        <dbReference type="Google" id="ProtNLM"/>
    </source>
</evidence>
<protein>
    <recommendedName>
        <fullName evidence="3">Transporter</fullName>
    </recommendedName>
</protein>
<dbReference type="RefSeq" id="WP_010510926.1">
    <property type="nucleotide sequence ID" value="NZ_JABJWD010000107.1"/>
</dbReference>
<comment type="caution">
    <text evidence="1">The sequence shown here is derived from an EMBL/GenBank/DDBJ whole genome shotgun (WGS) entry which is preliminary data.</text>
</comment>
<dbReference type="Proteomes" id="UP001526337">
    <property type="component" value="Unassembled WGS sequence"/>
</dbReference>
<keyword evidence="2" id="KW-1185">Reference proteome</keyword>